<evidence type="ECO:0000313" key="1">
    <source>
        <dbReference type="EMBL" id="MBW94590.1"/>
    </source>
</evidence>
<organism evidence="1">
    <name type="scientific">Rhizophora mucronata</name>
    <name type="common">Asiatic mangrove</name>
    <dbReference type="NCBI Taxonomy" id="61149"/>
    <lineage>
        <taxon>Eukaryota</taxon>
        <taxon>Viridiplantae</taxon>
        <taxon>Streptophyta</taxon>
        <taxon>Embryophyta</taxon>
        <taxon>Tracheophyta</taxon>
        <taxon>Spermatophyta</taxon>
        <taxon>Magnoliopsida</taxon>
        <taxon>eudicotyledons</taxon>
        <taxon>Gunneridae</taxon>
        <taxon>Pentapetalae</taxon>
        <taxon>rosids</taxon>
        <taxon>fabids</taxon>
        <taxon>Malpighiales</taxon>
        <taxon>Rhizophoraceae</taxon>
        <taxon>Rhizophora</taxon>
    </lineage>
</organism>
<dbReference type="EMBL" id="GGEC01014107">
    <property type="protein sequence ID" value="MBW94590.1"/>
    <property type="molecule type" value="Transcribed_RNA"/>
</dbReference>
<reference evidence="1" key="1">
    <citation type="submission" date="2018-02" db="EMBL/GenBank/DDBJ databases">
        <title>Rhizophora mucronata_Transcriptome.</title>
        <authorList>
            <person name="Meera S.P."/>
            <person name="Sreeshan A."/>
            <person name="Augustine A."/>
        </authorList>
    </citation>
    <scope>NUCLEOTIDE SEQUENCE</scope>
    <source>
        <tissue evidence="1">Leaf</tissue>
    </source>
</reference>
<name>A0A2P2JM97_RHIMU</name>
<proteinExistence type="predicted"/>
<protein>
    <submittedName>
        <fullName evidence="1">Uncharacterized protein</fullName>
    </submittedName>
</protein>
<accession>A0A2P2JM97</accession>
<dbReference type="AlphaFoldDB" id="A0A2P2JM97"/>
<sequence length="37" mass="4251">MFIHKMKAFNVVKLVQEGRKFTSTSFSGENDLVWGMS</sequence>